<evidence type="ECO:0000313" key="1">
    <source>
        <dbReference type="EMBL" id="KAH3725291.1"/>
    </source>
</evidence>
<proteinExistence type="predicted"/>
<reference evidence="1" key="1">
    <citation type="journal article" date="2019" name="bioRxiv">
        <title>The Genome of the Zebra Mussel, Dreissena polymorpha: A Resource for Invasive Species Research.</title>
        <authorList>
            <person name="McCartney M.A."/>
            <person name="Auch B."/>
            <person name="Kono T."/>
            <person name="Mallez S."/>
            <person name="Zhang Y."/>
            <person name="Obille A."/>
            <person name="Becker A."/>
            <person name="Abrahante J.E."/>
            <person name="Garbe J."/>
            <person name="Badalamenti J.P."/>
            <person name="Herman A."/>
            <person name="Mangelson H."/>
            <person name="Liachko I."/>
            <person name="Sullivan S."/>
            <person name="Sone E.D."/>
            <person name="Koren S."/>
            <person name="Silverstein K.A.T."/>
            <person name="Beckman K.B."/>
            <person name="Gohl D.M."/>
        </authorList>
    </citation>
    <scope>NUCLEOTIDE SEQUENCE</scope>
    <source>
        <strain evidence="1">Duluth1</strain>
        <tissue evidence="1">Whole animal</tissue>
    </source>
</reference>
<gene>
    <name evidence="1" type="ORF">DPMN_051125</name>
</gene>
<dbReference type="AlphaFoldDB" id="A0A9D4HNM3"/>
<sequence length="183" mass="21863">MARQRLTRLIMGPCIICQYQFEVSPCRNEEFIVKGNFWWAWSLWASAPQIDRIVIRDVQYQFEVKRCRNEEVIVKGNFGWAWSMLAGIDRIVIRDVQYQFEVNRCRNEEVIVKGNFGWAWFMRVGRPRRIVIRDVQYQLPFLIDGRTDRRTDRQTEITTISPRFSKSVGITRAMIYMIKGDDE</sequence>
<dbReference type="EMBL" id="JAIWYP010000012">
    <property type="protein sequence ID" value="KAH3725291.1"/>
    <property type="molecule type" value="Genomic_DNA"/>
</dbReference>
<dbReference type="Proteomes" id="UP000828390">
    <property type="component" value="Unassembled WGS sequence"/>
</dbReference>
<organism evidence="1 2">
    <name type="scientific">Dreissena polymorpha</name>
    <name type="common">Zebra mussel</name>
    <name type="synonym">Mytilus polymorpha</name>
    <dbReference type="NCBI Taxonomy" id="45954"/>
    <lineage>
        <taxon>Eukaryota</taxon>
        <taxon>Metazoa</taxon>
        <taxon>Spiralia</taxon>
        <taxon>Lophotrochozoa</taxon>
        <taxon>Mollusca</taxon>
        <taxon>Bivalvia</taxon>
        <taxon>Autobranchia</taxon>
        <taxon>Heteroconchia</taxon>
        <taxon>Euheterodonta</taxon>
        <taxon>Imparidentia</taxon>
        <taxon>Neoheterodontei</taxon>
        <taxon>Myida</taxon>
        <taxon>Dreissenoidea</taxon>
        <taxon>Dreissenidae</taxon>
        <taxon>Dreissena</taxon>
    </lineage>
</organism>
<name>A0A9D4HNM3_DREPO</name>
<comment type="caution">
    <text evidence="1">The sequence shown here is derived from an EMBL/GenBank/DDBJ whole genome shotgun (WGS) entry which is preliminary data.</text>
</comment>
<keyword evidence="2" id="KW-1185">Reference proteome</keyword>
<accession>A0A9D4HNM3</accession>
<evidence type="ECO:0000313" key="2">
    <source>
        <dbReference type="Proteomes" id="UP000828390"/>
    </source>
</evidence>
<protein>
    <submittedName>
        <fullName evidence="1">Uncharacterized protein</fullName>
    </submittedName>
</protein>
<reference evidence="1" key="2">
    <citation type="submission" date="2020-11" db="EMBL/GenBank/DDBJ databases">
        <authorList>
            <person name="McCartney M.A."/>
            <person name="Auch B."/>
            <person name="Kono T."/>
            <person name="Mallez S."/>
            <person name="Becker A."/>
            <person name="Gohl D.M."/>
            <person name="Silverstein K.A.T."/>
            <person name="Koren S."/>
            <person name="Bechman K.B."/>
            <person name="Herman A."/>
            <person name="Abrahante J.E."/>
            <person name="Garbe J."/>
        </authorList>
    </citation>
    <scope>NUCLEOTIDE SEQUENCE</scope>
    <source>
        <strain evidence="1">Duluth1</strain>
        <tissue evidence="1">Whole animal</tissue>
    </source>
</reference>